<evidence type="ECO:0000256" key="4">
    <source>
        <dbReference type="SAM" id="Phobius"/>
    </source>
</evidence>
<gene>
    <name evidence="5" type="ORF">AAF712_002007</name>
</gene>
<dbReference type="Proteomes" id="UP001437256">
    <property type="component" value="Unassembled WGS sequence"/>
</dbReference>
<keyword evidence="4" id="KW-0472">Membrane</keyword>
<accession>A0ABR3ABQ4</accession>
<evidence type="ECO:0000313" key="5">
    <source>
        <dbReference type="EMBL" id="KAL0070786.1"/>
    </source>
</evidence>
<evidence type="ECO:0000256" key="1">
    <source>
        <dbReference type="ARBA" id="ARBA00022441"/>
    </source>
</evidence>
<keyword evidence="1" id="KW-0880">Kelch repeat</keyword>
<keyword evidence="2" id="KW-0677">Repeat</keyword>
<feature type="region of interest" description="Disordered" evidence="3">
    <location>
        <begin position="514"/>
        <end position="602"/>
    </location>
</feature>
<dbReference type="PANTHER" id="PTHR46093">
    <property type="entry name" value="ACYL-COA-BINDING DOMAIN-CONTAINING PROTEIN 5"/>
    <property type="match status" value="1"/>
</dbReference>
<organism evidence="5 6">
    <name type="scientific">Marasmius tenuissimus</name>
    <dbReference type="NCBI Taxonomy" id="585030"/>
    <lineage>
        <taxon>Eukaryota</taxon>
        <taxon>Fungi</taxon>
        <taxon>Dikarya</taxon>
        <taxon>Basidiomycota</taxon>
        <taxon>Agaricomycotina</taxon>
        <taxon>Agaricomycetes</taxon>
        <taxon>Agaricomycetidae</taxon>
        <taxon>Agaricales</taxon>
        <taxon>Marasmiineae</taxon>
        <taxon>Marasmiaceae</taxon>
        <taxon>Marasmius</taxon>
    </lineage>
</organism>
<evidence type="ECO:0000256" key="2">
    <source>
        <dbReference type="ARBA" id="ARBA00022737"/>
    </source>
</evidence>
<protein>
    <submittedName>
        <fullName evidence="5">Uncharacterized protein</fullName>
    </submittedName>
</protein>
<feature type="region of interest" description="Disordered" evidence="3">
    <location>
        <begin position="35"/>
        <end position="57"/>
    </location>
</feature>
<sequence>MIRTVIIFGGISQSGLPTSETYLLNLNTLTWSKPAPPAGLEKSPSPRSAQQSFSGPDFASNSRSAFMLYGGTGSNQEVLTDAWEFDFQFQFWSQVRVTPGSPGTDSSIAGGIDPRTTGVQAVNNTFNIITSGTSSALWRFDVSGTLASNIPDGVLASWDSKTVSNLPTFANSASTVVGNKVVLIGGCTNPTNNSCAFTVNSEGGQAISTTIPPCASPRTGARVVPNFSTASAGFASQVFLLLGTLNSDWEDDNGLNRGEVAVLDINTGTWSRLIPSGDPSTAIKSKVPSPREGAAVSVFGGRDVPGNYLDEVWILRAYTDTITPSSPHWSGFGDGNLRSGYNADGSGVTVDYLPQCASHTISTPTTSSSTQRSPEPTATNNPGNDGGSFSNFSTFNTSVSHKALSPVSVALLLLALVLHRASSSTHVLPNAERRMGLIFTSGIILIAAYALGLAGITTSFTSISRTTTMEKRSSSSLILKTTHGQAGLAFFVVTYALIPVLLFLQLRRRANSASKISASETRNTPRQSEDKSHVGSMSHTSSPPSGSPRPRTQSLTLGTMTRTSHDHDRSDEDALSMSSSGPHRTFEVMNRSKRRRPSGNVFGNAIYERPRAAGRRLSEIDWLQRRRSLNAVGELDYAITQAARAQEHPPTPATIDALMPNTTRNDIRIPRLPSAVEILGRILLQLSLCGLCVVALIALWTRTSSKVYFGLFMAWTLSSYILFIILAWHGRPATSILTIAILQLRGKDPLPPPPTTTPEHYISSAANTPTPLNSTLGYPFPANSPGPYTHHFPPQRSAGPDEFSYAGPRSVETDFDDDPDEDEDTRQRRIESEMERREVSIVTVPKRKLLIANPS</sequence>
<keyword evidence="4" id="KW-0812">Transmembrane</keyword>
<evidence type="ECO:0000256" key="3">
    <source>
        <dbReference type="SAM" id="MobiDB-lite"/>
    </source>
</evidence>
<feature type="transmembrane region" description="Helical" evidence="4">
    <location>
        <begin position="707"/>
        <end position="728"/>
    </location>
</feature>
<name>A0ABR3ABQ4_9AGAR</name>
<dbReference type="Gene3D" id="2.120.10.80">
    <property type="entry name" value="Kelch-type beta propeller"/>
    <property type="match status" value="2"/>
</dbReference>
<dbReference type="InterPro" id="IPR015915">
    <property type="entry name" value="Kelch-typ_b-propeller"/>
</dbReference>
<keyword evidence="6" id="KW-1185">Reference proteome</keyword>
<feature type="transmembrane region" description="Helical" evidence="4">
    <location>
        <begin position="442"/>
        <end position="463"/>
    </location>
</feature>
<proteinExistence type="predicted"/>
<dbReference type="SUPFAM" id="SSF117281">
    <property type="entry name" value="Kelch motif"/>
    <property type="match status" value="1"/>
</dbReference>
<keyword evidence="4" id="KW-1133">Transmembrane helix</keyword>
<feature type="compositionally biased region" description="Low complexity" evidence="3">
    <location>
        <begin position="535"/>
        <end position="554"/>
    </location>
</feature>
<reference evidence="5 6" key="1">
    <citation type="submission" date="2024-05" db="EMBL/GenBank/DDBJ databases">
        <title>A draft genome resource for the thread blight pathogen Marasmius tenuissimus strain MS-2.</title>
        <authorList>
            <person name="Yulfo-Soto G.E."/>
            <person name="Baruah I.K."/>
            <person name="Amoako-Attah I."/>
            <person name="Bukari Y."/>
            <person name="Meinhardt L.W."/>
            <person name="Bailey B.A."/>
            <person name="Cohen S.P."/>
        </authorList>
    </citation>
    <scope>NUCLEOTIDE SEQUENCE [LARGE SCALE GENOMIC DNA]</scope>
    <source>
        <strain evidence="5 6">MS-2</strain>
    </source>
</reference>
<evidence type="ECO:0000313" key="6">
    <source>
        <dbReference type="Proteomes" id="UP001437256"/>
    </source>
</evidence>
<feature type="transmembrane region" description="Helical" evidence="4">
    <location>
        <begin position="678"/>
        <end position="701"/>
    </location>
</feature>
<feature type="compositionally biased region" description="Polar residues" evidence="3">
    <location>
        <begin position="45"/>
        <end position="57"/>
    </location>
</feature>
<feature type="compositionally biased region" description="Acidic residues" evidence="3">
    <location>
        <begin position="813"/>
        <end position="824"/>
    </location>
</feature>
<feature type="compositionally biased region" description="Basic and acidic residues" evidence="3">
    <location>
        <begin position="563"/>
        <end position="572"/>
    </location>
</feature>
<comment type="caution">
    <text evidence="5">The sequence shown here is derived from an EMBL/GenBank/DDBJ whole genome shotgun (WGS) entry which is preliminary data.</text>
</comment>
<feature type="transmembrane region" description="Helical" evidence="4">
    <location>
        <begin position="483"/>
        <end position="504"/>
    </location>
</feature>
<feature type="region of interest" description="Disordered" evidence="3">
    <location>
        <begin position="787"/>
        <end position="838"/>
    </location>
</feature>
<feature type="compositionally biased region" description="Polar residues" evidence="3">
    <location>
        <begin position="514"/>
        <end position="526"/>
    </location>
</feature>
<dbReference type="EMBL" id="JBBXMP010000005">
    <property type="protein sequence ID" value="KAL0070786.1"/>
    <property type="molecule type" value="Genomic_DNA"/>
</dbReference>
<feature type="compositionally biased region" description="Basic and acidic residues" evidence="3">
    <location>
        <begin position="825"/>
        <end position="838"/>
    </location>
</feature>
<dbReference type="PANTHER" id="PTHR46093:SF18">
    <property type="entry name" value="FIBRONECTIN TYPE-III DOMAIN-CONTAINING PROTEIN"/>
    <property type="match status" value="1"/>
</dbReference>
<feature type="region of interest" description="Disordered" evidence="3">
    <location>
        <begin position="361"/>
        <end position="386"/>
    </location>
</feature>